<keyword evidence="7" id="KW-0679">Respiratory chain</keyword>
<comment type="similarity">
    <text evidence="3">Belongs to the complex I NDUFA3 subunit family.</text>
</comment>
<evidence type="ECO:0000256" key="9">
    <source>
        <dbReference type="ARBA" id="ARBA00022792"/>
    </source>
</evidence>
<dbReference type="Proteomes" id="UP000242450">
    <property type="component" value="Chromosome 21"/>
</dbReference>
<name>A0A212CEK5_CEREH</name>
<evidence type="ECO:0000256" key="18">
    <source>
        <dbReference type="SAM" id="Phobius"/>
    </source>
</evidence>
<evidence type="ECO:0000256" key="6">
    <source>
        <dbReference type="ARBA" id="ARBA00022448"/>
    </source>
</evidence>
<protein>
    <recommendedName>
        <fullName evidence="5">NADH dehydrogenase [ubiquinone] 1 alpha subcomplex subunit 3</fullName>
    </recommendedName>
    <alternativeName>
        <fullName evidence="15">Complex I-B9</fullName>
    </alternativeName>
    <alternativeName>
        <fullName evidence="16">NADH-ubiquinone oxidoreductase B9 subunit</fullName>
    </alternativeName>
</protein>
<keyword evidence="9" id="KW-0999">Mitochondrion inner membrane</keyword>
<evidence type="ECO:0000256" key="8">
    <source>
        <dbReference type="ARBA" id="ARBA00022692"/>
    </source>
</evidence>
<evidence type="ECO:0000256" key="11">
    <source>
        <dbReference type="ARBA" id="ARBA00022989"/>
    </source>
</evidence>
<evidence type="ECO:0000256" key="7">
    <source>
        <dbReference type="ARBA" id="ARBA00022660"/>
    </source>
</evidence>
<gene>
    <name evidence="19" type="ORF">Celaphus_00016420</name>
</gene>
<proteinExistence type="inferred from homology"/>
<dbReference type="InterPro" id="IPR026626">
    <property type="entry name" value="NDUFA3"/>
</dbReference>
<feature type="region of interest" description="Disordered" evidence="17">
    <location>
        <begin position="250"/>
        <end position="269"/>
    </location>
</feature>
<keyword evidence="11 18" id="KW-1133">Transmembrane helix</keyword>
<evidence type="ECO:0000256" key="12">
    <source>
        <dbReference type="ARBA" id="ARBA00022990"/>
    </source>
</evidence>
<evidence type="ECO:0000256" key="4">
    <source>
        <dbReference type="ARBA" id="ARBA00011533"/>
    </source>
</evidence>
<evidence type="ECO:0000313" key="19">
    <source>
        <dbReference type="EMBL" id="OWK04446.1"/>
    </source>
</evidence>
<keyword evidence="6" id="KW-0813">Transport</keyword>
<feature type="region of interest" description="Disordered" evidence="17">
    <location>
        <begin position="188"/>
        <end position="229"/>
    </location>
</feature>
<dbReference type="PANTHER" id="PTHR15221:SF0">
    <property type="entry name" value="NADH DEHYDROGENASE [UBIQUINONE] 1 ALPHA SUBCOMPLEX SUBUNIT 3"/>
    <property type="match status" value="1"/>
</dbReference>
<comment type="caution">
    <text evidence="19">The sequence shown here is derived from an EMBL/GenBank/DDBJ whole genome shotgun (WGS) entry which is preliminary data.</text>
</comment>
<reference evidence="19 20" key="1">
    <citation type="journal article" date="2018" name="Mol. Genet. Genomics">
        <title>The red deer Cervus elaphus genome CerEla1.0: sequencing, annotating, genes, and chromosomes.</title>
        <authorList>
            <person name="Bana N.A."/>
            <person name="Nyiri A."/>
            <person name="Nagy J."/>
            <person name="Frank K."/>
            <person name="Nagy T."/>
            <person name="Steger V."/>
            <person name="Schiller M."/>
            <person name="Lakatos P."/>
            <person name="Sugar L."/>
            <person name="Horn P."/>
            <person name="Barta E."/>
            <person name="Orosz L."/>
        </authorList>
    </citation>
    <scope>NUCLEOTIDE SEQUENCE [LARGE SCALE GENOMIC DNA]</scope>
    <source>
        <strain evidence="19">Hungarian</strain>
    </source>
</reference>
<dbReference type="PANTHER" id="PTHR15221">
    <property type="entry name" value="NADH DEHYDROGENASE [UBIQUINONE] 1 ALPHA SUBCOMPLEX SUBUNIT 3"/>
    <property type="match status" value="1"/>
</dbReference>
<dbReference type="Pfam" id="PF14987">
    <property type="entry name" value="NADHdh_A3"/>
    <property type="match status" value="1"/>
</dbReference>
<comment type="subcellular location">
    <subcellularLocation>
        <location evidence="2">Mitochondrion inner membrane</location>
        <topology evidence="2">Single-pass membrane protein</topology>
    </subcellularLocation>
</comment>
<evidence type="ECO:0000256" key="17">
    <source>
        <dbReference type="SAM" id="MobiDB-lite"/>
    </source>
</evidence>
<sequence length="444" mass="47542">MVPNVWAKEPVLVASFAIAGLAVILPTLSPYTKYSLMINWATLHNYPMLLRDDRNMPDVPSHPQDPQGPSLEWLERLFFSTPWSSAAGAGAAAAASSLLRGGLLRFLRAPAQAAAQPYPSRKSSSSPSAPVPTRITQPGYRFGSSPRSRPSSVRRKPRPTESISCSRAEPSSACWASSSSQLRVAIFPPRQGDRGDSQDDAGPLRRRGTVEGSEDAPRPDCLRPSALRPPLAPEPGIGLCRCQEDGGPLPWFPPRQSLTPPPPEEGDGGRECLQWRPLSGVSAPTRKAWRDSKGSPSLPGPYCTQLPGFLSAAFPNSISHKSMGLARVSPRLSISTSPSDMPRQRAPGKVLMLIALELWREGSGALSPGTSAEEREGFQLETVDDSAHRVMDVREIFPFIASLPPPALTMGTVLGPFCGSSLAERPSLIHLGDSSAGGLWAGIE</sequence>
<comment type="subunit">
    <text evidence="4">Complex I is composed of 45 different subunits.</text>
</comment>
<dbReference type="AlphaFoldDB" id="A0A212CEK5"/>
<evidence type="ECO:0000256" key="14">
    <source>
        <dbReference type="ARBA" id="ARBA00023136"/>
    </source>
</evidence>
<dbReference type="EMBL" id="MKHE01000021">
    <property type="protein sequence ID" value="OWK04446.1"/>
    <property type="molecule type" value="Genomic_DNA"/>
</dbReference>
<evidence type="ECO:0000256" key="1">
    <source>
        <dbReference type="ARBA" id="ARBA00003195"/>
    </source>
</evidence>
<evidence type="ECO:0000256" key="15">
    <source>
        <dbReference type="ARBA" id="ARBA00031425"/>
    </source>
</evidence>
<keyword evidence="10" id="KW-0249">Electron transport</keyword>
<feature type="region of interest" description="Disordered" evidence="17">
    <location>
        <begin position="115"/>
        <end position="167"/>
    </location>
</feature>
<keyword evidence="13" id="KW-0496">Mitochondrion</keyword>
<feature type="compositionally biased region" description="Low complexity" evidence="17">
    <location>
        <begin position="115"/>
        <end position="132"/>
    </location>
</feature>
<comment type="function">
    <text evidence="1">Accessory subunit of the mitochondrial membrane respiratory chain NADH dehydrogenase (Complex I), that is believed not to be involved in catalysis. Complex I functions in the transfer of electrons from NADH to the respiratory chain. The immediate electron acceptor for the enzyme is believed to be ubiquinone.</text>
</comment>
<keyword evidence="14 18" id="KW-0472">Membrane</keyword>
<keyword evidence="20" id="KW-1185">Reference proteome</keyword>
<dbReference type="GO" id="GO:0005743">
    <property type="term" value="C:mitochondrial inner membrane"/>
    <property type="evidence" value="ECO:0007669"/>
    <property type="project" value="UniProtKB-SubCell"/>
</dbReference>
<feature type="transmembrane region" description="Helical" evidence="18">
    <location>
        <begin position="12"/>
        <end position="31"/>
    </location>
</feature>
<keyword evidence="8 18" id="KW-0812">Transmembrane</keyword>
<evidence type="ECO:0000256" key="16">
    <source>
        <dbReference type="ARBA" id="ARBA00032035"/>
    </source>
</evidence>
<evidence type="ECO:0000256" key="10">
    <source>
        <dbReference type="ARBA" id="ARBA00022982"/>
    </source>
</evidence>
<accession>A0A212CEK5</accession>
<keyword evidence="12" id="KW-0007">Acetylation</keyword>
<dbReference type="OrthoDB" id="199366at2759"/>
<organism evidence="19 20">
    <name type="scientific">Cervus elaphus hippelaphus</name>
    <name type="common">European red deer</name>
    <dbReference type="NCBI Taxonomy" id="46360"/>
    <lineage>
        <taxon>Eukaryota</taxon>
        <taxon>Metazoa</taxon>
        <taxon>Chordata</taxon>
        <taxon>Craniata</taxon>
        <taxon>Vertebrata</taxon>
        <taxon>Euteleostomi</taxon>
        <taxon>Mammalia</taxon>
        <taxon>Eutheria</taxon>
        <taxon>Laurasiatheria</taxon>
        <taxon>Artiodactyla</taxon>
        <taxon>Ruminantia</taxon>
        <taxon>Pecora</taxon>
        <taxon>Cervidae</taxon>
        <taxon>Cervinae</taxon>
        <taxon>Cervus</taxon>
    </lineage>
</organism>
<dbReference type="GO" id="GO:0045271">
    <property type="term" value="C:respiratory chain complex I"/>
    <property type="evidence" value="ECO:0007669"/>
    <property type="project" value="InterPro"/>
</dbReference>
<evidence type="ECO:0000256" key="5">
    <source>
        <dbReference type="ARBA" id="ARBA00016391"/>
    </source>
</evidence>
<evidence type="ECO:0000313" key="20">
    <source>
        <dbReference type="Proteomes" id="UP000242450"/>
    </source>
</evidence>
<evidence type="ECO:0000256" key="3">
    <source>
        <dbReference type="ARBA" id="ARBA00008253"/>
    </source>
</evidence>
<evidence type="ECO:0000256" key="2">
    <source>
        <dbReference type="ARBA" id="ARBA00004434"/>
    </source>
</evidence>
<evidence type="ECO:0000256" key="13">
    <source>
        <dbReference type="ARBA" id="ARBA00023128"/>
    </source>
</evidence>